<dbReference type="GeneID" id="123393058"/>
<feature type="compositionally biased region" description="Low complexity" evidence="1">
    <location>
        <begin position="208"/>
        <end position="217"/>
    </location>
</feature>
<dbReference type="PANTHER" id="PTHR15566:SF4">
    <property type="entry name" value="POM121-LIKE PROTEIN 1-RELATED"/>
    <property type="match status" value="1"/>
</dbReference>
<feature type="region of interest" description="Disordered" evidence="1">
    <location>
        <begin position="126"/>
        <end position="225"/>
    </location>
</feature>
<gene>
    <name evidence="3" type="primary">LOC123393058</name>
</gene>
<accession>A0A8U0V5K9</accession>
<feature type="region of interest" description="Disordered" evidence="1">
    <location>
        <begin position="245"/>
        <end position="304"/>
    </location>
</feature>
<sequence length="726" mass="74188">MGTSLSRPCPSPHPRALRGPHLAPCGRRQLVAPRARPAVHAPGSIRRRSSTSWQPCSLLAAFSGILETLRLLFLGLLTTFCRWGCRLKAMLSAPGSQVSCRRNCESIVDTVTPCVLQKRFVTGLQPSAPRNVHDVSTAERVGRGPSRSGKGLAQAQGPHRKDPQGTGTPQRAFSPLGVHGGLTSFVPRPGPLLGAVPQEESSEDPYSKKSPSSHRSSCPTRNAITSSYSSTMGCYPVQRRRGLATSQAAWPPRSPKKVSQKSPLCPAGVPALRQKNQPEKDADTTTRQKTTQRNCSSPADCSRSGKRKVCLLPHRRGEPLRLPSPPQPGFRVTAEDLDREKTAALHRIQDALRGDTEATCSCGPTSPPSALALPAAVAAPLPASDSQVTSGSSSGSSQPLLLGSHPGCSGSNVASTQALLMQPGDNMVSVTVPTGLPALPGGSGNPGSTAQAPFGAVGGQWPGASPLHSSPLHGQPAAQAPVPLQALSTTVVQLSLGSGTQAVYVVPLPASASRGTRASAQPGSATSPAVLASGAAAAPGLTAAPQVPGAVSHAGRISQQPRPPGGSTMLVLISMGFSAAPSGFGRGGDVPDLCSRFGALSITAGTSRAPSGPQGSRASLGPNTGGHPRQSTLSGTAGAGTTNQPVPGAVSHAGPNSQQPGPQAGNTMLAPISMGLTAAPPDDTGARLVWNERHKSSPVLEQNLAPSLPANVGKTSQSLNQQFEGS</sequence>
<dbReference type="Proteomes" id="UP000000715">
    <property type="component" value="Unplaced"/>
</dbReference>
<dbReference type="AlphaFoldDB" id="A0A8U0V5K9"/>
<feature type="region of interest" description="Disordered" evidence="1">
    <location>
        <begin position="605"/>
        <end position="726"/>
    </location>
</feature>
<reference evidence="3" key="1">
    <citation type="submission" date="2025-08" db="UniProtKB">
        <authorList>
            <consortium name="RefSeq"/>
        </authorList>
    </citation>
    <scope>IDENTIFICATION</scope>
    <source>
        <tissue evidence="3">Brain</tissue>
    </source>
</reference>
<feature type="compositionally biased region" description="Polar residues" evidence="1">
    <location>
        <begin position="605"/>
        <end position="617"/>
    </location>
</feature>
<name>A0A8U0V5K9_MUSPF</name>
<evidence type="ECO:0000256" key="1">
    <source>
        <dbReference type="SAM" id="MobiDB-lite"/>
    </source>
</evidence>
<feature type="compositionally biased region" description="Basic and acidic residues" evidence="1">
    <location>
        <begin position="276"/>
        <end position="286"/>
    </location>
</feature>
<evidence type="ECO:0000313" key="3">
    <source>
        <dbReference type="RefSeq" id="XP_044939613.1"/>
    </source>
</evidence>
<dbReference type="InterPro" id="IPR043220">
    <property type="entry name" value="POM121-like_prot_1"/>
</dbReference>
<feature type="compositionally biased region" description="Polar residues" evidence="1">
    <location>
        <begin position="654"/>
        <end position="666"/>
    </location>
</feature>
<organism evidence="2 3">
    <name type="scientific">Mustela putorius furo</name>
    <name type="common">European domestic ferret</name>
    <name type="synonym">Mustela furo</name>
    <dbReference type="NCBI Taxonomy" id="9669"/>
    <lineage>
        <taxon>Eukaryota</taxon>
        <taxon>Metazoa</taxon>
        <taxon>Chordata</taxon>
        <taxon>Craniata</taxon>
        <taxon>Vertebrata</taxon>
        <taxon>Euteleostomi</taxon>
        <taxon>Mammalia</taxon>
        <taxon>Eutheria</taxon>
        <taxon>Laurasiatheria</taxon>
        <taxon>Carnivora</taxon>
        <taxon>Caniformia</taxon>
        <taxon>Musteloidea</taxon>
        <taxon>Mustelidae</taxon>
        <taxon>Mustelinae</taxon>
        <taxon>Mustela</taxon>
    </lineage>
</organism>
<dbReference type="PANTHER" id="PTHR15566">
    <property type="entry name" value="POM121-LIKE"/>
    <property type="match status" value="1"/>
</dbReference>
<dbReference type="OrthoDB" id="6510268at2759"/>
<protein>
    <submittedName>
        <fullName evidence="3">Nuclear envelope pore membrane protein POM 121-like</fullName>
    </submittedName>
</protein>
<feature type="compositionally biased region" description="Polar residues" evidence="1">
    <location>
        <begin position="713"/>
        <end position="726"/>
    </location>
</feature>
<dbReference type="Pfam" id="PF15229">
    <property type="entry name" value="POM121"/>
    <property type="match status" value="1"/>
</dbReference>
<dbReference type="RefSeq" id="XP_044939613.1">
    <property type="nucleotide sequence ID" value="XM_045083678.1"/>
</dbReference>
<evidence type="ECO:0000313" key="2">
    <source>
        <dbReference type="Proteomes" id="UP000000715"/>
    </source>
</evidence>
<feature type="region of interest" description="Disordered" evidence="1">
    <location>
        <begin position="1"/>
        <end position="21"/>
    </location>
</feature>
<feature type="compositionally biased region" description="Polar residues" evidence="1">
    <location>
        <begin position="287"/>
        <end position="299"/>
    </location>
</feature>
<feature type="compositionally biased region" description="Basic and acidic residues" evidence="1">
    <location>
        <begin position="131"/>
        <end position="142"/>
    </location>
</feature>
<keyword evidence="2" id="KW-1185">Reference proteome</keyword>
<proteinExistence type="predicted"/>